<dbReference type="EMBL" id="MBFT01000982">
    <property type="protein sequence ID" value="PVU86016.1"/>
    <property type="molecule type" value="Genomic_DNA"/>
</dbReference>
<proteinExistence type="predicted"/>
<gene>
    <name evidence="1" type="ORF">BB559_006713</name>
</gene>
<evidence type="ECO:0000313" key="1">
    <source>
        <dbReference type="EMBL" id="PVU86016.1"/>
    </source>
</evidence>
<evidence type="ECO:0000313" key="2">
    <source>
        <dbReference type="Proteomes" id="UP000245699"/>
    </source>
</evidence>
<reference evidence="1 2" key="1">
    <citation type="journal article" date="2018" name="MBio">
        <title>Comparative Genomics Reveals the Core Gene Toolbox for the Fungus-Insect Symbiosis.</title>
        <authorList>
            <person name="Wang Y."/>
            <person name="Stata M."/>
            <person name="Wang W."/>
            <person name="Stajich J.E."/>
            <person name="White M.M."/>
            <person name="Moncalvo J.M."/>
        </authorList>
    </citation>
    <scope>NUCLEOTIDE SEQUENCE [LARGE SCALE GENOMIC DNA]</scope>
    <source>
        <strain evidence="1 2">AUS-77-4</strain>
    </source>
</reference>
<accession>A0A2T9Y0Y0</accession>
<name>A0A2T9Y0Y0_9FUNG</name>
<organism evidence="1 2">
    <name type="scientific">Furculomyces boomerangus</name>
    <dbReference type="NCBI Taxonomy" id="61424"/>
    <lineage>
        <taxon>Eukaryota</taxon>
        <taxon>Fungi</taxon>
        <taxon>Fungi incertae sedis</taxon>
        <taxon>Zoopagomycota</taxon>
        <taxon>Kickxellomycotina</taxon>
        <taxon>Harpellomycetes</taxon>
        <taxon>Harpellales</taxon>
        <taxon>Harpellaceae</taxon>
        <taxon>Furculomyces</taxon>
    </lineage>
</organism>
<protein>
    <submittedName>
        <fullName evidence="1">Uncharacterized protein</fullName>
    </submittedName>
</protein>
<comment type="caution">
    <text evidence="1">The sequence shown here is derived from an EMBL/GenBank/DDBJ whole genome shotgun (WGS) entry which is preliminary data.</text>
</comment>
<feature type="non-terminal residue" evidence="1">
    <location>
        <position position="1"/>
    </location>
</feature>
<dbReference type="Proteomes" id="UP000245699">
    <property type="component" value="Unassembled WGS sequence"/>
</dbReference>
<keyword evidence="2" id="KW-1185">Reference proteome</keyword>
<dbReference type="AlphaFoldDB" id="A0A2T9Y0Y0"/>
<sequence length="78" mass="9613">HTGFSESNSLRKRRLARERLQRWRLRQSKETLKRIRIADAESHRIWRELETPQKLELRRLSNVQSQRQQRGRLLLLEL</sequence>